<gene>
    <name evidence="2" type="ORF">MYCFIDRAFT_192583</name>
</gene>
<evidence type="ECO:0000313" key="3">
    <source>
        <dbReference type="Proteomes" id="UP000016932"/>
    </source>
</evidence>
<evidence type="ECO:0000256" key="1">
    <source>
        <dbReference type="SAM" id="MobiDB-lite"/>
    </source>
</evidence>
<dbReference type="RefSeq" id="XP_007921454.1">
    <property type="nucleotide sequence ID" value="XM_007923263.1"/>
</dbReference>
<dbReference type="GeneID" id="19335281"/>
<keyword evidence="3" id="KW-1185">Reference proteome</keyword>
<feature type="region of interest" description="Disordered" evidence="1">
    <location>
        <begin position="58"/>
        <end position="144"/>
    </location>
</feature>
<dbReference type="KEGG" id="pfj:MYCFIDRAFT_192583"/>
<feature type="compositionally biased region" description="Basic and acidic residues" evidence="1">
    <location>
        <begin position="75"/>
        <end position="103"/>
    </location>
</feature>
<dbReference type="EMBL" id="KB446555">
    <property type="protein sequence ID" value="EME88404.1"/>
    <property type="molecule type" value="Genomic_DNA"/>
</dbReference>
<proteinExistence type="predicted"/>
<dbReference type="VEuPathDB" id="FungiDB:MYCFIDRAFT_192583"/>
<name>N1Q732_PSEFD</name>
<dbReference type="HOGENOM" id="CLU_1797302_0_0_1"/>
<accession>N1Q732</accession>
<feature type="compositionally biased region" description="Acidic residues" evidence="1">
    <location>
        <begin position="129"/>
        <end position="144"/>
    </location>
</feature>
<reference evidence="2 3" key="1">
    <citation type="journal article" date="2012" name="PLoS Pathog.">
        <title>Diverse lifestyles and strategies of plant pathogenesis encoded in the genomes of eighteen Dothideomycetes fungi.</title>
        <authorList>
            <person name="Ohm R.A."/>
            <person name="Feau N."/>
            <person name="Henrissat B."/>
            <person name="Schoch C.L."/>
            <person name="Horwitz B.A."/>
            <person name="Barry K.W."/>
            <person name="Condon B.J."/>
            <person name="Copeland A.C."/>
            <person name="Dhillon B."/>
            <person name="Glaser F."/>
            <person name="Hesse C.N."/>
            <person name="Kosti I."/>
            <person name="LaButti K."/>
            <person name="Lindquist E.A."/>
            <person name="Lucas S."/>
            <person name="Salamov A.A."/>
            <person name="Bradshaw R.E."/>
            <person name="Ciuffetti L."/>
            <person name="Hamelin R.C."/>
            <person name="Kema G.H.J."/>
            <person name="Lawrence C."/>
            <person name="Scott J.A."/>
            <person name="Spatafora J.W."/>
            <person name="Turgeon B.G."/>
            <person name="de Wit P.J.G.M."/>
            <person name="Zhong S."/>
            <person name="Goodwin S.B."/>
            <person name="Grigoriev I.V."/>
        </authorList>
    </citation>
    <scope>NUCLEOTIDE SEQUENCE [LARGE SCALE GENOMIC DNA]</scope>
    <source>
        <strain evidence="2 3">CIRAD86</strain>
    </source>
</reference>
<evidence type="ECO:0000313" key="2">
    <source>
        <dbReference type="EMBL" id="EME88404.1"/>
    </source>
</evidence>
<dbReference type="Proteomes" id="UP000016932">
    <property type="component" value="Unassembled WGS sequence"/>
</dbReference>
<dbReference type="AlphaFoldDB" id="N1Q732"/>
<feature type="compositionally biased region" description="Basic and acidic residues" evidence="1">
    <location>
        <begin position="113"/>
        <end position="128"/>
    </location>
</feature>
<dbReference type="OrthoDB" id="3649621at2759"/>
<organism evidence="2 3">
    <name type="scientific">Pseudocercospora fijiensis (strain CIRAD86)</name>
    <name type="common">Black leaf streak disease fungus</name>
    <name type="synonym">Mycosphaerella fijiensis</name>
    <dbReference type="NCBI Taxonomy" id="383855"/>
    <lineage>
        <taxon>Eukaryota</taxon>
        <taxon>Fungi</taxon>
        <taxon>Dikarya</taxon>
        <taxon>Ascomycota</taxon>
        <taxon>Pezizomycotina</taxon>
        <taxon>Dothideomycetes</taxon>
        <taxon>Dothideomycetidae</taxon>
        <taxon>Mycosphaerellales</taxon>
        <taxon>Mycosphaerellaceae</taxon>
        <taxon>Pseudocercospora</taxon>
    </lineage>
</organism>
<sequence length="144" mass="15931">MAKEAVRVAELGMSRCATDVGDVEKQLVVDCHTVLREAQAAFDDLEPQDQAEVVWEADDNETIEPPATDNASGGKEVKEVQSDKGEKEVKVKKSRRLHTDENKVISAPSEPPALERKQQRFADPQKETDEPDEPENGGDDAMEM</sequence>
<protein>
    <submittedName>
        <fullName evidence="2">Uncharacterized protein</fullName>
    </submittedName>
</protein>